<dbReference type="EnsemblMetazoa" id="ASIC011182-RA">
    <property type="protein sequence ID" value="ASIC011182-PA"/>
    <property type="gene ID" value="ASIC011182"/>
</dbReference>
<dbReference type="AlphaFoldDB" id="A0A084VZJ3"/>
<dbReference type="EMBL" id="ATLV01018851">
    <property type="status" value="NOT_ANNOTATED_CDS"/>
    <property type="molecule type" value="Genomic_DNA"/>
</dbReference>
<keyword evidence="3" id="KW-1185">Reference proteome</keyword>
<organism evidence="1">
    <name type="scientific">Anopheles sinensis</name>
    <name type="common">Mosquito</name>
    <dbReference type="NCBI Taxonomy" id="74873"/>
    <lineage>
        <taxon>Eukaryota</taxon>
        <taxon>Metazoa</taxon>
        <taxon>Ecdysozoa</taxon>
        <taxon>Arthropoda</taxon>
        <taxon>Hexapoda</taxon>
        <taxon>Insecta</taxon>
        <taxon>Pterygota</taxon>
        <taxon>Neoptera</taxon>
        <taxon>Endopterygota</taxon>
        <taxon>Diptera</taxon>
        <taxon>Nematocera</taxon>
        <taxon>Culicoidea</taxon>
        <taxon>Culicidae</taxon>
        <taxon>Anophelinae</taxon>
        <taxon>Anopheles</taxon>
    </lineage>
</organism>
<evidence type="ECO:0000313" key="2">
    <source>
        <dbReference type="EnsemblMetazoa" id="ASIC011182-PA"/>
    </source>
</evidence>
<dbReference type="EMBL" id="KE525251">
    <property type="protein sequence ID" value="KFB43387.1"/>
    <property type="molecule type" value="Genomic_DNA"/>
</dbReference>
<reference evidence="1 3" key="1">
    <citation type="journal article" date="2014" name="BMC Genomics">
        <title>Genome sequence of Anopheles sinensis provides insight into genetics basis of mosquito competence for malaria parasites.</title>
        <authorList>
            <person name="Zhou D."/>
            <person name="Zhang D."/>
            <person name="Ding G."/>
            <person name="Shi L."/>
            <person name="Hou Q."/>
            <person name="Ye Y."/>
            <person name="Xu Y."/>
            <person name="Zhou H."/>
            <person name="Xiong C."/>
            <person name="Li S."/>
            <person name="Yu J."/>
            <person name="Hong S."/>
            <person name="Yu X."/>
            <person name="Zou P."/>
            <person name="Chen C."/>
            <person name="Chang X."/>
            <person name="Wang W."/>
            <person name="Lv Y."/>
            <person name="Sun Y."/>
            <person name="Ma L."/>
            <person name="Shen B."/>
            <person name="Zhu C."/>
        </authorList>
    </citation>
    <scope>NUCLEOTIDE SEQUENCE [LARGE SCALE GENOMIC DNA]</scope>
</reference>
<dbReference type="VEuPathDB" id="VectorBase:ASIC011182"/>
<proteinExistence type="predicted"/>
<accession>A0A084VZJ3</accession>
<reference evidence="2" key="2">
    <citation type="submission" date="2020-05" db="UniProtKB">
        <authorList>
            <consortium name="EnsemblMetazoa"/>
        </authorList>
    </citation>
    <scope>IDENTIFICATION</scope>
</reference>
<sequence>MFSLRFRGALSGAFCLRVAGYRPSRPLADRAAVTGVRAGACSALLPDGDNKFLSSRLLPPIWGHDLTATPSTACRVVLLPIPALREVRLPRPRRPQTSINTMRQLKKPPDDLYMRELWSTGVLRRPLLA</sequence>
<name>A0A084VZJ3_ANOSI</name>
<gene>
    <name evidence="1" type="ORF">ZHAS_00011182</name>
</gene>
<dbReference type="Proteomes" id="UP000030765">
    <property type="component" value="Unassembled WGS sequence"/>
</dbReference>
<protein>
    <submittedName>
        <fullName evidence="1 2">Uncharacterized protein</fullName>
    </submittedName>
</protein>
<evidence type="ECO:0000313" key="1">
    <source>
        <dbReference type="EMBL" id="KFB43387.1"/>
    </source>
</evidence>
<evidence type="ECO:0000313" key="3">
    <source>
        <dbReference type="Proteomes" id="UP000030765"/>
    </source>
</evidence>